<sequence length="304" mass="34348">MRSTCNLCLLKSSITKCNLCEMALFKQSILKIKTFVFTDIETTGLPTYELNRTKITELSLIAVQSDHLRLGVFPRVQNKLNLCFNPCKMISPDGETITGLSNFLLENNSRFSKEIVDMMNIFLSQLPQPVCFVAHNGFKFDFPILRLEIDKTKSSLHEDLLCVDSLICFRELLSAVACEDYDSNIENDPAKPTTSYNSYINEAQRLNETTPQKQMIANQNGESSKRMKLTGARRNLFSEKYKLGDVFTRLTNEEPVNSHQAEGDVVMLIKCAATLGEKFINWANTKATKFSDIDPLTAGISIRK</sequence>
<dbReference type="SUPFAM" id="SSF53098">
    <property type="entry name" value="Ribonuclease H-like"/>
    <property type="match status" value="1"/>
</dbReference>
<dbReference type="GO" id="GO:0006308">
    <property type="term" value="P:DNA catabolic process"/>
    <property type="evidence" value="ECO:0007669"/>
    <property type="project" value="TreeGrafter"/>
</dbReference>
<accession>A0A9N9XKG9</accession>
<evidence type="ECO:0000256" key="6">
    <source>
        <dbReference type="ARBA" id="ARBA00022842"/>
    </source>
</evidence>
<dbReference type="InterPro" id="IPR040393">
    <property type="entry name" value="TREX1/2"/>
</dbReference>
<keyword evidence="5" id="KW-0269">Exonuclease</keyword>
<name>A0A9N9XKG9_PHYSR</name>
<evidence type="ECO:0000313" key="9">
    <source>
        <dbReference type="EMBL" id="CAG9855933.1"/>
    </source>
</evidence>
<dbReference type="OrthoDB" id="10250935at2759"/>
<dbReference type="Proteomes" id="UP001153712">
    <property type="component" value="Chromosome 11"/>
</dbReference>
<proteinExistence type="inferred from homology"/>
<dbReference type="SMART" id="SM00479">
    <property type="entry name" value="EXOIII"/>
    <property type="match status" value="1"/>
</dbReference>
<feature type="domain" description="Exonuclease" evidence="8">
    <location>
        <begin position="34"/>
        <end position="281"/>
    </location>
</feature>
<dbReference type="PANTHER" id="PTHR13058">
    <property type="entry name" value="THREE PRIME REPAIR EXONUCLEASE 1, 2"/>
    <property type="match status" value="1"/>
</dbReference>
<keyword evidence="10" id="KW-1185">Reference proteome</keyword>
<gene>
    <name evidence="9" type="ORF">PHYEVI_LOCUS2367</name>
</gene>
<evidence type="ECO:0000256" key="7">
    <source>
        <dbReference type="ARBA" id="ARBA00025769"/>
    </source>
</evidence>
<keyword evidence="4" id="KW-0378">Hydrolase</keyword>
<dbReference type="AlphaFoldDB" id="A0A9N9XKG9"/>
<dbReference type="GO" id="GO:0008296">
    <property type="term" value="F:3'-5'-DNA exonuclease activity"/>
    <property type="evidence" value="ECO:0007669"/>
    <property type="project" value="TreeGrafter"/>
</dbReference>
<dbReference type="InterPro" id="IPR036397">
    <property type="entry name" value="RNaseH_sf"/>
</dbReference>
<dbReference type="Gene3D" id="3.30.420.10">
    <property type="entry name" value="Ribonuclease H-like superfamily/Ribonuclease H"/>
    <property type="match status" value="1"/>
</dbReference>
<evidence type="ECO:0000256" key="3">
    <source>
        <dbReference type="ARBA" id="ARBA00022723"/>
    </source>
</evidence>
<comment type="similarity">
    <text evidence="7">Belongs to the exonuclease superfamily. TREX family.</text>
</comment>
<evidence type="ECO:0000313" key="10">
    <source>
        <dbReference type="Proteomes" id="UP001153712"/>
    </source>
</evidence>
<organism evidence="9 10">
    <name type="scientific">Phyllotreta striolata</name>
    <name type="common">Striped flea beetle</name>
    <name type="synonym">Crioceris striolata</name>
    <dbReference type="NCBI Taxonomy" id="444603"/>
    <lineage>
        <taxon>Eukaryota</taxon>
        <taxon>Metazoa</taxon>
        <taxon>Ecdysozoa</taxon>
        <taxon>Arthropoda</taxon>
        <taxon>Hexapoda</taxon>
        <taxon>Insecta</taxon>
        <taxon>Pterygota</taxon>
        <taxon>Neoptera</taxon>
        <taxon>Endopterygota</taxon>
        <taxon>Coleoptera</taxon>
        <taxon>Polyphaga</taxon>
        <taxon>Cucujiformia</taxon>
        <taxon>Chrysomeloidea</taxon>
        <taxon>Chrysomelidae</taxon>
        <taxon>Galerucinae</taxon>
        <taxon>Alticini</taxon>
        <taxon>Phyllotreta</taxon>
    </lineage>
</organism>
<keyword evidence="2" id="KW-0540">Nuclease</keyword>
<dbReference type="InterPro" id="IPR013520">
    <property type="entry name" value="Ribonucl_H"/>
</dbReference>
<comment type="cofactor">
    <cofactor evidence="1">
        <name>Mg(2+)</name>
        <dbReference type="ChEBI" id="CHEBI:18420"/>
    </cofactor>
</comment>
<dbReference type="GO" id="GO:0003676">
    <property type="term" value="F:nucleic acid binding"/>
    <property type="evidence" value="ECO:0007669"/>
    <property type="project" value="InterPro"/>
</dbReference>
<evidence type="ECO:0000256" key="5">
    <source>
        <dbReference type="ARBA" id="ARBA00022839"/>
    </source>
</evidence>
<protein>
    <recommendedName>
        <fullName evidence="8">Exonuclease domain-containing protein</fullName>
    </recommendedName>
</protein>
<evidence type="ECO:0000256" key="1">
    <source>
        <dbReference type="ARBA" id="ARBA00001946"/>
    </source>
</evidence>
<dbReference type="InterPro" id="IPR012337">
    <property type="entry name" value="RNaseH-like_sf"/>
</dbReference>
<dbReference type="PANTHER" id="PTHR13058:SF19">
    <property type="entry name" value="LD40940P"/>
    <property type="match status" value="1"/>
</dbReference>
<keyword evidence="3" id="KW-0479">Metal-binding</keyword>
<dbReference type="GO" id="GO:0005737">
    <property type="term" value="C:cytoplasm"/>
    <property type="evidence" value="ECO:0007669"/>
    <property type="project" value="TreeGrafter"/>
</dbReference>
<evidence type="ECO:0000256" key="2">
    <source>
        <dbReference type="ARBA" id="ARBA00022722"/>
    </source>
</evidence>
<reference evidence="9" key="1">
    <citation type="submission" date="2022-01" db="EMBL/GenBank/DDBJ databases">
        <authorList>
            <person name="King R."/>
        </authorList>
    </citation>
    <scope>NUCLEOTIDE SEQUENCE</scope>
</reference>
<keyword evidence="6" id="KW-0460">Magnesium</keyword>
<evidence type="ECO:0000256" key="4">
    <source>
        <dbReference type="ARBA" id="ARBA00022801"/>
    </source>
</evidence>
<evidence type="ECO:0000259" key="8">
    <source>
        <dbReference type="SMART" id="SM00479"/>
    </source>
</evidence>
<dbReference type="EMBL" id="OU900104">
    <property type="protein sequence ID" value="CAG9855933.1"/>
    <property type="molecule type" value="Genomic_DNA"/>
</dbReference>
<dbReference type="GO" id="GO:0046872">
    <property type="term" value="F:metal ion binding"/>
    <property type="evidence" value="ECO:0007669"/>
    <property type="project" value="UniProtKB-KW"/>
</dbReference>